<dbReference type="OrthoDB" id="5185521at2"/>
<dbReference type="Pfam" id="PF22564">
    <property type="entry name" value="HAAS"/>
    <property type="match status" value="1"/>
</dbReference>
<keyword evidence="2" id="KW-0812">Transmembrane</keyword>
<accession>C7Q623</accession>
<dbReference type="InParanoid" id="C7Q623"/>
<keyword evidence="2" id="KW-1133">Transmembrane helix</keyword>
<evidence type="ECO:0000256" key="2">
    <source>
        <dbReference type="SAM" id="Phobius"/>
    </source>
</evidence>
<feature type="region of interest" description="Disordered" evidence="1">
    <location>
        <begin position="352"/>
        <end position="439"/>
    </location>
</feature>
<keyword evidence="2" id="KW-0472">Membrane</keyword>
<feature type="compositionally biased region" description="Polar residues" evidence="1">
    <location>
        <begin position="27"/>
        <end position="42"/>
    </location>
</feature>
<dbReference type="eggNOG" id="COG4709">
    <property type="taxonomic scope" value="Bacteria"/>
</dbReference>
<feature type="transmembrane region" description="Helical" evidence="2">
    <location>
        <begin position="198"/>
        <end position="215"/>
    </location>
</feature>
<feature type="transmembrane region" description="Helical" evidence="2">
    <location>
        <begin position="227"/>
        <end position="247"/>
    </location>
</feature>
<feature type="compositionally biased region" description="Low complexity" evidence="1">
    <location>
        <begin position="392"/>
        <end position="439"/>
    </location>
</feature>
<protein>
    <submittedName>
        <fullName evidence="3">Uncharacterized protein</fullName>
    </submittedName>
</protein>
<name>C7Q623_CATAD</name>
<feature type="region of interest" description="Disordered" evidence="1">
    <location>
        <begin position="103"/>
        <end position="127"/>
    </location>
</feature>
<dbReference type="EMBL" id="CP001700">
    <property type="protein sequence ID" value="ACU70120.1"/>
    <property type="molecule type" value="Genomic_DNA"/>
</dbReference>
<dbReference type="KEGG" id="cai:Caci_1195"/>
<organism evidence="3 4">
    <name type="scientific">Catenulispora acidiphila (strain DSM 44928 / JCM 14897 / NBRC 102108 / NRRL B-24433 / ID139908)</name>
    <dbReference type="NCBI Taxonomy" id="479433"/>
    <lineage>
        <taxon>Bacteria</taxon>
        <taxon>Bacillati</taxon>
        <taxon>Actinomycetota</taxon>
        <taxon>Actinomycetes</taxon>
        <taxon>Catenulisporales</taxon>
        <taxon>Catenulisporaceae</taxon>
        <taxon>Catenulispora</taxon>
    </lineage>
</organism>
<dbReference type="HOGENOM" id="CLU_057658_0_0_11"/>
<evidence type="ECO:0000313" key="4">
    <source>
        <dbReference type="Proteomes" id="UP000000851"/>
    </source>
</evidence>
<keyword evidence="4" id="KW-1185">Reference proteome</keyword>
<reference evidence="3 4" key="1">
    <citation type="journal article" date="2009" name="Stand. Genomic Sci.">
        <title>Complete genome sequence of Catenulispora acidiphila type strain (ID 139908).</title>
        <authorList>
            <person name="Copeland A."/>
            <person name="Lapidus A."/>
            <person name="Glavina Del Rio T."/>
            <person name="Nolan M."/>
            <person name="Lucas S."/>
            <person name="Chen F."/>
            <person name="Tice H."/>
            <person name="Cheng J.F."/>
            <person name="Bruce D."/>
            <person name="Goodwin L."/>
            <person name="Pitluck S."/>
            <person name="Mikhailova N."/>
            <person name="Pati A."/>
            <person name="Ivanova N."/>
            <person name="Mavromatis K."/>
            <person name="Chen A."/>
            <person name="Palaniappan K."/>
            <person name="Chain P."/>
            <person name="Land M."/>
            <person name="Hauser L."/>
            <person name="Chang Y.J."/>
            <person name="Jeffries C.D."/>
            <person name="Chertkov O."/>
            <person name="Brettin T."/>
            <person name="Detter J.C."/>
            <person name="Han C."/>
            <person name="Ali Z."/>
            <person name="Tindall B.J."/>
            <person name="Goker M."/>
            <person name="Bristow J."/>
            <person name="Eisen J.A."/>
            <person name="Markowitz V."/>
            <person name="Hugenholtz P."/>
            <person name="Kyrpides N.C."/>
            <person name="Klenk H.P."/>
        </authorList>
    </citation>
    <scope>NUCLEOTIDE SEQUENCE [LARGE SCALE GENOMIC DNA]</scope>
    <source>
        <strain evidence="4">DSM 44928 / JCM 14897 / NBRC 102108 / NRRL B-24433 / ID139908</strain>
    </source>
</reference>
<dbReference type="RefSeq" id="WP_012785414.1">
    <property type="nucleotide sequence ID" value="NC_013131.1"/>
</dbReference>
<dbReference type="STRING" id="479433.Caci_1195"/>
<proteinExistence type="predicted"/>
<dbReference type="Proteomes" id="UP000000851">
    <property type="component" value="Chromosome"/>
</dbReference>
<feature type="compositionally biased region" description="Low complexity" evidence="1">
    <location>
        <begin position="367"/>
        <end position="385"/>
    </location>
</feature>
<feature type="region of interest" description="Disordered" evidence="1">
    <location>
        <begin position="1"/>
        <end position="45"/>
    </location>
</feature>
<evidence type="ECO:0000256" key="1">
    <source>
        <dbReference type="SAM" id="MobiDB-lite"/>
    </source>
</evidence>
<feature type="compositionally biased region" description="Gly residues" evidence="1">
    <location>
        <begin position="11"/>
        <end position="24"/>
    </location>
</feature>
<gene>
    <name evidence="3" type="ordered locus">Caci_1195</name>
</gene>
<sequence>MSSQGFEDMDGGGLDGTGEAGGPGSRASETSSGARSGQTSGDQVAAYAAEVRAQLADLSDAESAELLEDLEDHLREVAAEGAGSLRERLGAPGAYARELRQAAGLPEPGEGSGSGSAGRGARSRPSVRVRVRQALVDAERRARGHRAGREVLDFLPSLRPAWWVLRGWAAVRLLEVMTTDVDPWHDFALVPQVGNSTVIGFLALAAAVPASVYAARRTVPDGWRRRAVGAGEGILVLFTIGMALSALSTQSNYGENASSVAFDQGGSLPGLVDNGKPISNLYVYDRAGKPLDGVLVYDQDGQPIQADVYAGGSILDNDGWIDGNGSLVANIFPQQMLQTQWDDSAGGAHYVVMPPPEVNIPQGLHRASAPQGAQQSPATPTTAPTTTPPTTPTTTPSTTSSTPGPQASSPTSATPTSGATGAQPTSALPSTPAPSGTKG</sequence>
<dbReference type="AlphaFoldDB" id="C7Q623"/>
<evidence type="ECO:0000313" key="3">
    <source>
        <dbReference type="EMBL" id="ACU70120.1"/>
    </source>
</evidence>